<evidence type="ECO:0000256" key="1">
    <source>
        <dbReference type="SAM" id="Phobius"/>
    </source>
</evidence>
<dbReference type="AlphaFoldDB" id="A0A2N9EHE1"/>
<protein>
    <submittedName>
        <fullName evidence="3">Uncharacterized protein</fullName>
    </submittedName>
</protein>
<dbReference type="PANTHER" id="PTHR33975">
    <property type="entry name" value="MYELIN-ASSOCIATED OLIGODENDROCYTE BASIC PROTEIN"/>
    <property type="match status" value="1"/>
</dbReference>
<feature type="transmembrane region" description="Helical" evidence="1">
    <location>
        <begin position="88"/>
        <end position="107"/>
    </location>
</feature>
<dbReference type="InterPro" id="IPR053023">
    <property type="entry name" value="FLAP_modulator"/>
</dbReference>
<sequence length="292" mass="32711">MAFKFLQNHPSLALILVLLFTHKIVYTAFAASGGRMGGSSFSSSESKPSSISSTHYDRHHDYHYDNPRYGHGYNDEPKNENKSGEGTTWALVLPATLFGVFLLVVYLDRASVLKIQVGLSGEAHSLQRELTKLAGAVDTSEKEGLHFILTESAVALLRHSNFWISGYSSVERRWSLEAVEKEFKQLSAQEREKYDIESLVNVDNIKIQRSCIPNKNKLGKDYIVVTILVAIKGAPSLPVIRSTEDLRKALNYLNSISSKKNLAVEVLWSPQDTNDTLSEDELLENYPLLRPI</sequence>
<dbReference type="InterPro" id="IPR010903">
    <property type="entry name" value="DUF1517"/>
</dbReference>
<dbReference type="PANTHER" id="PTHR33975:SF8">
    <property type="match status" value="1"/>
</dbReference>
<dbReference type="Pfam" id="PF07466">
    <property type="entry name" value="DUF1517"/>
    <property type="match status" value="1"/>
</dbReference>
<feature type="signal peptide" evidence="2">
    <location>
        <begin position="1"/>
        <end position="27"/>
    </location>
</feature>
<evidence type="ECO:0000256" key="2">
    <source>
        <dbReference type="SAM" id="SignalP"/>
    </source>
</evidence>
<reference evidence="3" key="1">
    <citation type="submission" date="2018-02" db="EMBL/GenBank/DDBJ databases">
        <authorList>
            <person name="Cohen D.B."/>
            <person name="Kent A.D."/>
        </authorList>
    </citation>
    <scope>NUCLEOTIDE SEQUENCE</scope>
</reference>
<dbReference type="PIRSF" id="PIRSF037221">
    <property type="entry name" value="DUF1517"/>
    <property type="match status" value="1"/>
</dbReference>
<organism evidence="3">
    <name type="scientific">Fagus sylvatica</name>
    <name type="common">Beechnut</name>
    <dbReference type="NCBI Taxonomy" id="28930"/>
    <lineage>
        <taxon>Eukaryota</taxon>
        <taxon>Viridiplantae</taxon>
        <taxon>Streptophyta</taxon>
        <taxon>Embryophyta</taxon>
        <taxon>Tracheophyta</taxon>
        <taxon>Spermatophyta</taxon>
        <taxon>Magnoliopsida</taxon>
        <taxon>eudicotyledons</taxon>
        <taxon>Gunneridae</taxon>
        <taxon>Pentapetalae</taxon>
        <taxon>rosids</taxon>
        <taxon>fabids</taxon>
        <taxon>Fagales</taxon>
        <taxon>Fagaceae</taxon>
        <taxon>Fagus</taxon>
    </lineage>
</organism>
<keyword evidence="1" id="KW-0812">Transmembrane</keyword>
<dbReference type="GO" id="GO:0009507">
    <property type="term" value="C:chloroplast"/>
    <property type="evidence" value="ECO:0007669"/>
    <property type="project" value="TreeGrafter"/>
</dbReference>
<gene>
    <name evidence="3" type="ORF">FSB_LOCUS1966</name>
</gene>
<dbReference type="EMBL" id="OIVN01000091">
    <property type="protein sequence ID" value="SPC74084.1"/>
    <property type="molecule type" value="Genomic_DNA"/>
</dbReference>
<keyword evidence="2" id="KW-0732">Signal</keyword>
<name>A0A2N9EHE1_FAGSY</name>
<feature type="chain" id="PRO_5014880015" evidence="2">
    <location>
        <begin position="28"/>
        <end position="292"/>
    </location>
</feature>
<keyword evidence="1" id="KW-1133">Transmembrane helix</keyword>
<proteinExistence type="predicted"/>
<evidence type="ECO:0000313" key="3">
    <source>
        <dbReference type="EMBL" id="SPC74084.1"/>
    </source>
</evidence>
<accession>A0A2N9EHE1</accession>
<keyword evidence="1" id="KW-0472">Membrane</keyword>